<dbReference type="GO" id="GO:0038023">
    <property type="term" value="F:signaling receptor activity"/>
    <property type="evidence" value="ECO:0007669"/>
    <property type="project" value="TreeGrafter"/>
</dbReference>
<feature type="binding site" evidence="6">
    <location>
        <position position="261"/>
    </location>
    <ligand>
        <name>Zn(2+)</name>
        <dbReference type="ChEBI" id="CHEBI:29105"/>
    </ligand>
</feature>
<dbReference type="GO" id="GO:0006882">
    <property type="term" value="P:intracellular zinc ion homeostasis"/>
    <property type="evidence" value="ECO:0007669"/>
    <property type="project" value="TreeGrafter"/>
</dbReference>
<evidence type="ECO:0000256" key="8">
    <source>
        <dbReference type="SAM" id="Phobius"/>
    </source>
</evidence>
<dbReference type="GO" id="GO:0046872">
    <property type="term" value="F:metal ion binding"/>
    <property type="evidence" value="ECO:0007669"/>
    <property type="project" value="UniProtKB-KW"/>
</dbReference>
<protein>
    <submittedName>
        <fullName evidence="9">Uncharacterized protein</fullName>
    </submittedName>
</protein>
<feature type="transmembrane region" description="Helical" evidence="8">
    <location>
        <begin position="208"/>
        <end position="229"/>
    </location>
</feature>
<name>A0A9N9ZFB6_9HYPO</name>
<keyword evidence="10" id="KW-1185">Reference proteome</keyword>
<evidence type="ECO:0000256" key="6">
    <source>
        <dbReference type="PIRSR" id="PIRSR604254-1"/>
    </source>
</evidence>
<feature type="region of interest" description="Disordered" evidence="7">
    <location>
        <begin position="1"/>
        <end position="31"/>
    </location>
</feature>
<organism evidence="9 10">
    <name type="scientific">Clonostachys solani</name>
    <dbReference type="NCBI Taxonomy" id="160281"/>
    <lineage>
        <taxon>Eukaryota</taxon>
        <taxon>Fungi</taxon>
        <taxon>Dikarya</taxon>
        <taxon>Ascomycota</taxon>
        <taxon>Pezizomycotina</taxon>
        <taxon>Sordariomycetes</taxon>
        <taxon>Hypocreomycetidae</taxon>
        <taxon>Hypocreales</taxon>
        <taxon>Bionectriaceae</taxon>
        <taxon>Clonostachys</taxon>
    </lineage>
</organism>
<feature type="transmembrane region" description="Helical" evidence="8">
    <location>
        <begin position="179"/>
        <end position="196"/>
    </location>
</feature>
<evidence type="ECO:0000313" key="10">
    <source>
        <dbReference type="Proteomes" id="UP000775872"/>
    </source>
</evidence>
<dbReference type="OrthoDB" id="529367at2759"/>
<keyword evidence="5 8" id="KW-0472">Membrane</keyword>
<dbReference type="Proteomes" id="UP000775872">
    <property type="component" value="Unassembled WGS sequence"/>
</dbReference>
<evidence type="ECO:0000256" key="2">
    <source>
        <dbReference type="ARBA" id="ARBA00007018"/>
    </source>
</evidence>
<comment type="caution">
    <text evidence="9">The sequence shown here is derived from an EMBL/GenBank/DDBJ whole genome shotgun (WGS) entry which is preliminary data.</text>
</comment>
<feature type="transmembrane region" description="Helical" evidence="8">
    <location>
        <begin position="263"/>
        <end position="283"/>
    </location>
</feature>
<feature type="transmembrane region" description="Helical" evidence="8">
    <location>
        <begin position="65"/>
        <end position="86"/>
    </location>
</feature>
<accession>A0A9N9ZFB6</accession>
<evidence type="ECO:0000256" key="3">
    <source>
        <dbReference type="ARBA" id="ARBA00022692"/>
    </source>
</evidence>
<feature type="binding site" evidence="6">
    <location>
        <position position="265"/>
    </location>
    <ligand>
        <name>Zn(2+)</name>
        <dbReference type="ChEBI" id="CHEBI:29105"/>
    </ligand>
</feature>
<dbReference type="InterPro" id="IPR004254">
    <property type="entry name" value="AdipoR/HlyIII-related"/>
</dbReference>
<proteinExistence type="inferred from homology"/>
<comment type="similarity">
    <text evidence="2">Belongs to the ADIPOR family.</text>
</comment>
<gene>
    <name evidence="9" type="ORF">CSOL1703_00015346</name>
</gene>
<evidence type="ECO:0000256" key="4">
    <source>
        <dbReference type="ARBA" id="ARBA00022989"/>
    </source>
</evidence>
<evidence type="ECO:0000256" key="5">
    <source>
        <dbReference type="ARBA" id="ARBA00023136"/>
    </source>
</evidence>
<evidence type="ECO:0000256" key="7">
    <source>
        <dbReference type="SAM" id="MobiDB-lite"/>
    </source>
</evidence>
<reference evidence="9 10" key="2">
    <citation type="submission" date="2021-10" db="EMBL/GenBank/DDBJ databases">
        <authorList>
            <person name="Piombo E."/>
        </authorList>
    </citation>
    <scope>NUCLEOTIDE SEQUENCE [LARGE SCALE GENOMIC DNA]</scope>
</reference>
<dbReference type="GO" id="GO:0016020">
    <property type="term" value="C:membrane"/>
    <property type="evidence" value="ECO:0007669"/>
    <property type="project" value="UniProtKB-SubCell"/>
</dbReference>
<keyword evidence="6" id="KW-0862">Zinc</keyword>
<keyword evidence="3 8" id="KW-0812">Transmembrane</keyword>
<feature type="transmembrane region" description="Helical" evidence="8">
    <location>
        <begin position="131"/>
        <end position="158"/>
    </location>
</feature>
<keyword evidence="6" id="KW-0479">Metal-binding</keyword>
<sequence>MASAPRLRVPPKKSEARRGQGMEDDASGSGFGEAGHTTLLPFDAMPPWFQQDNNPWYLHNETVNIYSYLIPAIVFLLGEWYILQYLASKYSRVTGSNFIAFSFFILTATICYTFSALYYTLINHSYTVDYFYYRLDILGIGIFIVGDIILGIGVFGILTIIANIHPKLQSYKYRSKRTLAFIATGISIVAPLIHRLDIFGLDLMNKKAFTYTIVAKIGCLLSGTALYTVSLQFCPDWRRIDSNTYDSKDKWPRKFNIYSSHSFMHILVVYTAVIQMIGYLAAFDYAYSNITCSAS</sequence>
<comment type="subcellular location">
    <subcellularLocation>
        <location evidence="1">Membrane</location>
        <topology evidence="1">Multi-pass membrane protein</topology>
    </subcellularLocation>
</comment>
<dbReference type="Pfam" id="PF03006">
    <property type="entry name" value="HlyIII"/>
    <property type="match status" value="2"/>
</dbReference>
<feature type="compositionally biased region" description="Basic and acidic residues" evidence="7">
    <location>
        <begin position="12"/>
        <end position="21"/>
    </location>
</feature>
<dbReference type="PANTHER" id="PTHR20855">
    <property type="entry name" value="ADIPOR/PROGESTIN RECEPTOR-RELATED"/>
    <property type="match status" value="1"/>
</dbReference>
<reference evidence="10" key="1">
    <citation type="submission" date="2019-06" db="EMBL/GenBank/DDBJ databases">
        <authorList>
            <person name="Broberg M."/>
        </authorList>
    </citation>
    <scope>NUCLEOTIDE SEQUENCE [LARGE SCALE GENOMIC DNA]</scope>
</reference>
<dbReference type="PANTHER" id="PTHR20855:SF52">
    <property type="entry name" value="ADIPONECTIN RECEPTOR PROTEIN"/>
    <property type="match status" value="1"/>
</dbReference>
<feature type="transmembrane region" description="Helical" evidence="8">
    <location>
        <begin position="98"/>
        <end position="119"/>
    </location>
</feature>
<keyword evidence="4 8" id="KW-1133">Transmembrane helix</keyword>
<dbReference type="EMBL" id="CABFOC020000046">
    <property type="protein sequence ID" value="CAH0054149.1"/>
    <property type="molecule type" value="Genomic_DNA"/>
</dbReference>
<evidence type="ECO:0000256" key="1">
    <source>
        <dbReference type="ARBA" id="ARBA00004141"/>
    </source>
</evidence>
<evidence type="ECO:0000313" key="9">
    <source>
        <dbReference type="EMBL" id="CAH0054149.1"/>
    </source>
</evidence>
<dbReference type="AlphaFoldDB" id="A0A9N9ZFB6"/>